<keyword evidence="2" id="KW-1185">Reference proteome</keyword>
<sequence length="41" mass="4302">MLIRRLQSGAFETSPPAFGPPSCDEVKLASGSPHPSSVLPH</sequence>
<evidence type="ECO:0000256" key="1">
    <source>
        <dbReference type="SAM" id="MobiDB-lite"/>
    </source>
</evidence>
<reference evidence="3" key="1">
    <citation type="submission" date="2016-11" db="UniProtKB">
        <authorList>
            <consortium name="WormBaseParasite"/>
        </authorList>
    </citation>
    <scope>IDENTIFICATION</scope>
</reference>
<dbReference type="Proteomes" id="UP000095280">
    <property type="component" value="Unplaced"/>
</dbReference>
<proteinExistence type="predicted"/>
<evidence type="ECO:0000313" key="3">
    <source>
        <dbReference type="WBParaSite" id="maker-unitig_39583-snap-gene-0.2-mRNA-1"/>
    </source>
</evidence>
<organism evidence="2 3">
    <name type="scientific">Macrostomum lignano</name>
    <dbReference type="NCBI Taxonomy" id="282301"/>
    <lineage>
        <taxon>Eukaryota</taxon>
        <taxon>Metazoa</taxon>
        <taxon>Spiralia</taxon>
        <taxon>Lophotrochozoa</taxon>
        <taxon>Platyhelminthes</taxon>
        <taxon>Rhabditophora</taxon>
        <taxon>Macrostomorpha</taxon>
        <taxon>Macrostomida</taxon>
        <taxon>Macrostomidae</taxon>
        <taxon>Macrostomum</taxon>
    </lineage>
</organism>
<dbReference type="WBParaSite" id="maker-unitig_39583-snap-gene-0.2-mRNA-1">
    <property type="protein sequence ID" value="maker-unitig_39583-snap-gene-0.2-mRNA-1"/>
    <property type="gene ID" value="maker-unitig_39583-snap-gene-0.2"/>
</dbReference>
<evidence type="ECO:0000313" key="2">
    <source>
        <dbReference type="Proteomes" id="UP000095280"/>
    </source>
</evidence>
<accession>A0A1I8FMZ5</accession>
<dbReference type="AlphaFoldDB" id="A0A1I8FMZ5"/>
<name>A0A1I8FMZ5_9PLAT</name>
<feature type="region of interest" description="Disordered" evidence="1">
    <location>
        <begin position="1"/>
        <end position="41"/>
    </location>
</feature>
<protein>
    <submittedName>
        <fullName evidence="3">Uncharacterized protein</fullName>
    </submittedName>
</protein>